<dbReference type="EMBL" id="ATIB01000049">
    <property type="protein sequence ID" value="EQB02491.1"/>
    <property type="molecule type" value="Genomic_DNA"/>
</dbReference>
<keyword evidence="2" id="KW-1185">Reference proteome</keyword>
<dbReference type="AlphaFoldDB" id="T0GFE7"/>
<protein>
    <recommendedName>
        <fullName evidence="3">Flagellar protein FlgJ</fullName>
    </recommendedName>
</protein>
<comment type="caution">
    <text evidence="1">The sequence shown here is derived from an EMBL/GenBank/DDBJ whole genome shotgun (WGS) entry which is preliminary data.</text>
</comment>
<name>T0GFE7_9SPHN</name>
<sequence length="277" mass="29748">MFTVSAFADITVTGASAGNRVTNAIAMASRRTGVDFGYLLGQAKIESSLNPNARASTSSARGLYQFIDQSWLAVIDKHGSEYGLGWAADAVSRGSNGRYYVSDPNLRQQILDLRSHPETASVMAAEHAADNKAYLEQRLGREAQPVDLYLAHFLGVGGAAKFLSTHDRAPQATAASLFPAAARANRSIFYDRQGNARSFAEIRDRFAGKLQKGMDSIGGDVRYADASASLPANAKTIQPADYVRIETQRLASAADVTVTPQPQTARLAYLMLATLGR</sequence>
<proteinExistence type="predicted"/>
<evidence type="ECO:0008006" key="3">
    <source>
        <dbReference type="Google" id="ProtNLM"/>
    </source>
</evidence>
<dbReference type="SUPFAM" id="SSF53955">
    <property type="entry name" value="Lysozyme-like"/>
    <property type="match status" value="1"/>
</dbReference>
<gene>
    <name evidence="1" type="ORF">L485_08250</name>
</gene>
<dbReference type="Gene3D" id="1.10.530.10">
    <property type="match status" value="1"/>
</dbReference>
<dbReference type="eggNOG" id="COG0741">
    <property type="taxonomic scope" value="Bacteria"/>
</dbReference>
<reference evidence="1 2" key="1">
    <citation type="journal article" date="2013" name="Genome Announc.">
        <title>Draft Genome Sequence of a Hexachlorocyclohexane-Degrading Bacterium, Sphingobium baderi Strain LL03T.</title>
        <authorList>
            <person name="Kaur J."/>
            <person name="Verma H."/>
            <person name="Tripathi C."/>
            <person name="Khurana J.P."/>
            <person name="Lal R."/>
        </authorList>
    </citation>
    <scope>NUCLEOTIDE SEQUENCE [LARGE SCALE GENOMIC DNA]</scope>
    <source>
        <strain evidence="1 2">LL03</strain>
    </source>
</reference>
<evidence type="ECO:0000313" key="2">
    <source>
        <dbReference type="Proteomes" id="UP000015524"/>
    </source>
</evidence>
<organism evidence="1 2">
    <name type="scientific">Sphingobium baderi LL03</name>
    <dbReference type="NCBI Taxonomy" id="1114964"/>
    <lineage>
        <taxon>Bacteria</taxon>
        <taxon>Pseudomonadati</taxon>
        <taxon>Pseudomonadota</taxon>
        <taxon>Alphaproteobacteria</taxon>
        <taxon>Sphingomonadales</taxon>
        <taxon>Sphingomonadaceae</taxon>
        <taxon>Sphingobium</taxon>
    </lineage>
</organism>
<dbReference type="InterPro" id="IPR023346">
    <property type="entry name" value="Lysozyme-like_dom_sf"/>
</dbReference>
<dbReference type="Proteomes" id="UP000015524">
    <property type="component" value="Unassembled WGS sequence"/>
</dbReference>
<evidence type="ECO:0000313" key="1">
    <source>
        <dbReference type="EMBL" id="EQB02491.1"/>
    </source>
</evidence>
<dbReference type="PATRIC" id="fig|1114964.3.peg.1604"/>
<accession>T0GFE7</accession>